<dbReference type="InterPro" id="IPR039373">
    <property type="entry name" value="Peptidase_M28B"/>
</dbReference>
<dbReference type="CDD" id="cd08022">
    <property type="entry name" value="M28_PSMA_like"/>
    <property type="match status" value="1"/>
</dbReference>
<dbReference type="InterPro" id="IPR036757">
    <property type="entry name" value="TFR-like_dimer_dom_sf"/>
</dbReference>
<comment type="similarity">
    <text evidence="3">Belongs to the peptidase M28 family. M28B subfamily.</text>
</comment>
<evidence type="ECO:0000256" key="13">
    <source>
        <dbReference type="ARBA" id="ARBA00023136"/>
    </source>
</evidence>
<comment type="subcellular location">
    <subcellularLocation>
        <location evidence="2">Membrane</location>
        <topology evidence="2">Single-pass type II membrane protein</topology>
    </subcellularLocation>
</comment>
<evidence type="ECO:0000256" key="4">
    <source>
        <dbReference type="ARBA" id="ARBA00022645"/>
    </source>
</evidence>
<evidence type="ECO:0000259" key="16">
    <source>
        <dbReference type="Pfam" id="PF02225"/>
    </source>
</evidence>
<sequence>MPIKHSGTSVTAVSSRSYSLISHLKTHRALFTVTFFAILSVVFLCHLFVSPIMLTATPSGTDRYHTLFLSLASNYTAARHLRILTTHPHVAGSGANSDLAIYVSGVLSSHSFHTHFSIHSVLLSRPLSRSLTLSVPNLSDDRHSPRTFSFALTQRTYSDDPYAKQASEVTPTFHAFAKSGTAVGAVVYVNYGRVEDYQSLREKGIDVSGAIVLARYGKIYRGDIVRNADTAGAVGVVVYTDRTDYGGGGRGIGFPMGKWMPESGVQMGMVYMGVGDPTTPGWGSSRDGDCERLSVEEMEKMGVFPRIPSLPVSMKDGEMILKEIGGPEAEKAWQGGGDSDGGGEEMVYRLGPGPAFLNLSYHGKNEFKNIQNVFGVIEGEEEPDRYILLGNHRDAWAFGAADPNSGTAALLEIAERFHKLQKKGWKPRRTIMLCNWDAEEYGMIGSTEWVEGNKELITSKVVAYLNVDVAVAGSGFNAAATPQLDDLIKEATKKVQDPDNSSRTLYESWTVTPGSSPLVERLGRSGSDHVSFVHHVGIPSSDIYFSQDYPVYHSMFDDFVWMKKYGDPMFHRHAAAGSVWGLIALKLADDEFLPFNYLSYVTELLASTKELEDNLSQTSISVVPIYNSIKELKKAANKISADKKALEVNSSPLKWKKKNPLKVRELNDRLMMAERAFTDQEGLVGRIWYKHLIYGPSVNDDYGSKTFPGVDDAVKNAKKENTKESWQSVQHEVWRVSRVISQVSFVLTGEFC</sequence>
<feature type="domain" description="Peptidase M28" evidence="18">
    <location>
        <begin position="372"/>
        <end position="559"/>
    </location>
</feature>
<dbReference type="FunFam" id="3.40.630.10:FF:000009">
    <property type="entry name" value="N-acetylated-alpha-linked acidic dipeptidase 2"/>
    <property type="match status" value="1"/>
</dbReference>
<dbReference type="FunFam" id="3.50.30.30:FF:000008">
    <property type="entry name" value="Glutamate carboxypeptidase 2"/>
    <property type="match status" value="1"/>
</dbReference>
<gene>
    <name evidence="19" type="ORF">ZOSMA_154G00030</name>
</gene>
<dbReference type="GO" id="GO:0004180">
    <property type="term" value="F:carboxypeptidase activity"/>
    <property type="evidence" value="ECO:0000318"/>
    <property type="project" value="GO_Central"/>
</dbReference>
<keyword evidence="6 15" id="KW-0812">Transmembrane</keyword>
<feature type="transmembrane region" description="Helical" evidence="15">
    <location>
        <begin position="29"/>
        <end position="49"/>
    </location>
</feature>
<dbReference type="AlphaFoldDB" id="A0A0K9PVP1"/>
<evidence type="ECO:0000256" key="7">
    <source>
        <dbReference type="ARBA" id="ARBA00022723"/>
    </source>
</evidence>
<reference evidence="20" key="1">
    <citation type="journal article" date="2016" name="Nature">
        <title>The genome of the seagrass Zostera marina reveals angiosperm adaptation to the sea.</title>
        <authorList>
            <person name="Olsen J.L."/>
            <person name="Rouze P."/>
            <person name="Verhelst B."/>
            <person name="Lin Y.-C."/>
            <person name="Bayer T."/>
            <person name="Collen J."/>
            <person name="Dattolo E."/>
            <person name="De Paoli E."/>
            <person name="Dittami S."/>
            <person name="Maumus F."/>
            <person name="Michel G."/>
            <person name="Kersting A."/>
            <person name="Lauritano C."/>
            <person name="Lohaus R."/>
            <person name="Toepel M."/>
            <person name="Tonon T."/>
            <person name="Vanneste K."/>
            <person name="Amirebrahimi M."/>
            <person name="Brakel J."/>
            <person name="Bostroem C."/>
            <person name="Chovatia M."/>
            <person name="Grimwood J."/>
            <person name="Jenkins J.W."/>
            <person name="Jueterbock A."/>
            <person name="Mraz A."/>
            <person name="Stam W.T."/>
            <person name="Tice H."/>
            <person name="Bornberg-Bauer E."/>
            <person name="Green P.J."/>
            <person name="Pearson G.A."/>
            <person name="Procaccini G."/>
            <person name="Duarte C.M."/>
            <person name="Schmutz J."/>
            <person name="Reusch T.B.H."/>
            <person name="Van de Peer Y."/>
        </authorList>
    </citation>
    <scope>NUCLEOTIDE SEQUENCE [LARGE SCALE GENOMIC DNA]</scope>
    <source>
        <strain evidence="20">cv. Finnish</strain>
    </source>
</reference>
<dbReference type="Gene3D" id="3.40.630.10">
    <property type="entry name" value="Zn peptidases"/>
    <property type="match status" value="1"/>
</dbReference>
<dbReference type="CDD" id="cd02121">
    <property type="entry name" value="PA_GCPII_like"/>
    <property type="match status" value="1"/>
</dbReference>
<comment type="cofactor">
    <cofactor evidence="1">
        <name>Zn(2+)</name>
        <dbReference type="ChEBI" id="CHEBI:29105"/>
    </cofactor>
</comment>
<evidence type="ECO:0000256" key="6">
    <source>
        <dbReference type="ARBA" id="ARBA00022692"/>
    </source>
</evidence>
<dbReference type="InterPro" id="IPR007365">
    <property type="entry name" value="TFR-like_dimer_dom"/>
</dbReference>
<evidence type="ECO:0000256" key="3">
    <source>
        <dbReference type="ARBA" id="ARBA00005634"/>
    </source>
</evidence>
<evidence type="ECO:0000256" key="12">
    <source>
        <dbReference type="ARBA" id="ARBA00023049"/>
    </source>
</evidence>
<evidence type="ECO:0000256" key="1">
    <source>
        <dbReference type="ARBA" id="ARBA00001947"/>
    </source>
</evidence>
<keyword evidence="10" id="KW-0735">Signal-anchor</keyword>
<keyword evidence="12" id="KW-0482">Metalloprotease</keyword>
<evidence type="ECO:0000256" key="15">
    <source>
        <dbReference type="SAM" id="Phobius"/>
    </source>
</evidence>
<evidence type="ECO:0000313" key="20">
    <source>
        <dbReference type="Proteomes" id="UP000036987"/>
    </source>
</evidence>
<keyword evidence="4 19" id="KW-0121">Carboxypeptidase</keyword>
<organism evidence="19 20">
    <name type="scientific">Zostera marina</name>
    <name type="common">Eelgrass</name>
    <dbReference type="NCBI Taxonomy" id="29655"/>
    <lineage>
        <taxon>Eukaryota</taxon>
        <taxon>Viridiplantae</taxon>
        <taxon>Streptophyta</taxon>
        <taxon>Embryophyta</taxon>
        <taxon>Tracheophyta</taxon>
        <taxon>Spermatophyta</taxon>
        <taxon>Magnoliopsida</taxon>
        <taxon>Liliopsida</taxon>
        <taxon>Zosteraceae</taxon>
        <taxon>Zostera</taxon>
    </lineage>
</organism>
<feature type="domain" description="Transferrin receptor-like dimerisation" evidence="17">
    <location>
        <begin position="621"/>
        <end position="744"/>
    </location>
</feature>
<proteinExistence type="inferred from homology"/>
<evidence type="ECO:0000256" key="2">
    <source>
        <dbReference type="ARBA" id="ARBA00004606"/>
    </source>
</evidence>
<dbReference type="Pfam" id="PF04253">
    <property type="entry name" value="TFR_dimer"/>
    <property type="match status" value="1"/>
</dbReference>
<dbReference type="GO" id="GO:0046872">
    <property type="term" value="F:metal ion binding"/>
    <property type="evidence" value="ECO:0007669"/>
    <property type="project" value="UniProtKB-KW"/>
</dbReference>
<feature type="domain" description="PA" evidence="16">
    <location>
        <begin position="185"/>
        <end position="248"/>
    </location>
</feature>
<dbReference type="Gene3D" id="3.50.30.30">
    <property type="match status" value="1"/>
</dbReference>
<dbReference type="SUPFAM" id="SSF53187">
    <property type="entry name" value="Zn-dependent exopeptidases"/>
    <property type="match status" value="1"/>
</dbReference>
<evidence type="ECO:0000256" key="8">
    <source>
        <dbReference type="ARBA" id="ARBA00022801"/>
    </source>
</evidence>
<evidence type="ECO:0000256" key="9">
    <source>
        <dbReference type="ARBA" id="ARBA00022833"/>
    </source>
</evidence>
<dbReference type="SUPFAM" id="SSF52025">
    <property type="entry name" value="PA domain"/>
    <property type="match status" value="1"/>
</dbReference>
<dbReference type="InterPro" id="IPR007484">
    <property type="entry name" value="Peptidase_M28"/>
</dbReference>
<protein>
    <submittedName>
        <fullName evidence="19">Glutamate carboxypeptidase 2</fullName>
    </submittedName>
</protein>
<keyword evidence="20" id="KW-1185">Reference proteome</keyword>
<dbReference type="Pfam" id="PF02225">
    <property type="entry name" value="PA"/>
    <property type="match status" value="1"/>
</dbReference>
<dbReference type="STRING" id="29655.A0A0K9PVP1"/>
<evidence type="ECO:0000256" key="11">
    <source>
        <dbReference type="ARBA" id="ARBA00022989"/>
    </source>
</evidence>
<dbReference type="FunFam" id="1.20.930.40:FF:000001">
    <property type="entry name" value="N-acetylated-alpha-linked acidic dipeptidase 2"/>
    <property type="match status" value="1"/>
</dbReference>
<dbReference type="PANTHER" id="PTHR10404:SF46">
    <property type="entry name" value="VACUOLAR PROTEIN SORTING-ASSOCIATED PROTEIN 70"/>
    <property type="match status" value="1"/>
</dbReference>
<evidence type="ECO:0000259" key="18">
    <source>
        <dbReference type="Pfam" id="PF04389"/>
    </source>
</evidence>
<evidence type="ECO:0000256" key="5">
    <source>
        <dbReference type="ARBA" id="ARBA00022670"/>
    </source>
</evidence>
<name>A0A0K9PVP1_ZOSMR</name>
<dbReference type="GO" id="GO:0008237">
    <property type="term" value="F:metallopeptidase activity"/>
    <property type="evidence" value="ECO:0007669"/>
    <property type="project" value="UniProtKB-KW"/>
</dbReference>
<dbReference type="PANTHER" id="PTHR10404">
    <property type="entry name" value="N-ACETYLATED-ALPHA-LINKED ACIDIC DIPEPTIDASE"/>
    <property type="match status" value="1"/>
</dbReference>
<dbReference type="OMA" id="TEWMEEY"/>
<evidence type="ECO:0000256" key="10">
    <source>
        <dbReference type="ARBA" id="ARBA00022968"/>
    </source>
</evidence>
<comment type="caution">
    <text evidence="19">The sequence shown here is derived from an EMBL/GenBank/DDBJ whole genome shotgun (WGS) entry which is preliminary data.</text>
</comment>
<keyword evidence="8" id="KW-0378">Hydrolase</keyword>
<keyword evidence="9" id="KW-0862">Zinc</keyword>
<dbReference type="InterPro" id="IPR003137">
    <property type="entry name" value="PA_domain"/>
</dbReference>
<keyword evidence="13 15" id="KW-0472">Membrane</keyword>
<dbReference type="OrthoDB" id="5841748at2759"/>
<dbReference type="Pfam" id="PF04389">
    <property type="entry name" value="Peptidase_M28"/>
    <property type="match status" value="1"/>
</dbReference>
<dbReference type="EMBL" id="LFYR01000604">
    <property type="protein sequence ID" value="KMZ73061.1"/>
    <property type="molecule type" value="Genomic_DNA"/>
</dbReference>
<dbReference type="SUPFAM" id="SSF47672">
    <property type="entry name" value="Transferrin receptor-like dimerisation domain"/>
    <property type="match status" value="1"/>
</dbReference>
<accession>A0A0K9PVP1</accession>
<keyword evidence="11 15" id="KW-1133">Transmembrane helix</keyword>
<dbReference type="Gene3D" id="1.20.930.40">
    <property type="entry name" value="Transferrin receptor-like, dimerisation domain"/>
    <property type="match status" value="1"/>
</dbReference>
<keyword evidence="5" id="KW-0645">Protease</keyword>
<keyword evidence="7" id="KW-0479">Metal-binding</keyword>
<evidence type="ECO:0000259" key="17">
    <source>
        <dbReference type="Pfam" id="PF04253"/>
    </source>
</evidence>
<keyword evidence="14" id="KW-0325">Glycoprotein</keyword>
<dbReference type="InterPro" id="IPR046450">
    <property type="entry name" value="PA_dom_sf"/>
</dbReference>
<evidence type="ECO:0000256" key="14">
    <source>
        <dbReference type="ARBA" id="ARBA00023180"/>
    </source>
</evidence>
<evidence type="ECO:0000313" key="19">
    <source>
        <dbReference type="EMBL" id="KMZ73061.1"/>
    </source>
</evidence>
<dbReference type="GO" id="GO:0016020">
    <property type="term" value="C:membrane"/>
    <property type="evidence" value="ECO:0007669"/>
    <property type="project" value="UniProtKB-SubCell"/>
</dbReference>
<dbReference type="Proteomes" id="UP000036987">
    <property type="component" value="Unassembled WGS sequence"/>
</dbReference>
<dbReference type="GO" id="GO:0006508">
    <property type="term" value="P:proteolysis"/>
    <property type="evidence" value="ECO:0007669"/>
    <property type="project" value="UniProtKB-KW"/>
</dbReference>